<dbReference type="Proteomes" id="UP000305778">
    <property type="component" value="Unassembled WGS sequence"/>
</dbReference>
<name>A0A4U0RYE3_9ACTN</name>
<dbReference type="AlphaFoldDB" id="A0A4U0RYE3"/>
<accession>A0A4U0RYE3</accession>
<comment type="caution">
    <text evidence="1">The sequence shown here is derived from an EMBL/GenBank/DDBJ whole genome shotgun (WGS) entry which is preliminary data.</text>
</comment>
<protein>
    <submittedName>
        <fullName evidence="1">Uncharacterized protein</fullName>
    </submittedName>
</protein>
<sequence length="74" mass="8191">MWEMAALEGGPANGLRVSVADRPLVLQVTVPCTPEDPAGELRGEADDLRVEMVYVYRRRHAQPPLRYGFDPASP</sequence>
<dbReference type="OrthoDB" id="4261543at2"/>
<organism evidence="1 2">
    <name type="scientific">Actinacidiphila oryziradicis</name>
    <dbReference type="NCBI Taxonomy" id="2571141"/>
    <lineage>
        <taxon>Bacteria</taxon>
        <taxon>Bacillati</taxon>
        <taxon>Actinomycetota</taxon>
        <taxon>Actinomycetes</taxon>
        <taxon>Kitasatosporales</taxon>
        <taxon>Streptomycetaceae</taxon>
        <taxon>Actinacidiphila</taxon>
    </lineage>
</organism>
<keyword evidence="2" id="KW-1185">Reference proteome</keyword>
<proteinExistence type="predicted"/>
<evidence type="ECO:0000313" key="1">
    <source>
        <dbReference type="EMBL" id="TKA00617.1"/>
    </source>
</evidence>
<reference evidence="1 2" key="1">
    <citation type="submission" date="2019-04" db="EMBL/GenBank/DDBJ databases">
        <title>Streptomyces oryziradicis sp. nov., a novel actinomycete isolated from rhizosphere soil of rice (Oryza sativa L.).</title>
        <authorList>
            <person name="Li C."/>
        </authorList>
    </citation>
    <scope>NUCLEOTIDE SEQUENCE [LARGE SCALE GENOMIC DNA]</scope>
    <source>
        <strain evidence="1 2">NEAU-C40</strain>
    </source>
</reference>
<dbReference type="EMBL" id="SUMC01000083">
    <property type="protein sequence ID" value="TKA00617.1"/>
    <property type="molecule type" value="Genomic_DNA"/>
</dbReference>
<evidence type="ECO:0000313" key="2">
    <source>
        <dbReference type="Proteomes" id="UP000305778"/>
    </source>
</evidence>
<gene>
    <name evidence="1" type="ORF">FCI23_42540</name>
</gene>